<keyword evidence="4" id="KW-0539">Nucleus</keyword>
<dbReference type="GO" id="GO:0035329">
    <property type="term" value="P:hippo signaling"/>
    <property type="evidence" value="ECO:0007669"/>
    <property type="project" value="TreeGrafter"/>
</dbReference>
<protein>
    <recommendedName>
        <fullName evidence="7">WW domain containing transcription regulator 1</fullName>
    </recommendedName>
</protein>
<comment type="caution">
    <text evidence="5">The sequence shown here is derived from an EMBL/GenBank/DDBJ whole genome shotgun (WGS) entry which is preliminary data.</text>
</comment>
<accession>A0AAD7ZAY9</accession>
<dbReference type="GO" id="GO:0005737">
    <property type="term" value="C:cytoplasm"/>
    <property type="evidence" value="ECO:0007669"/>
    <property type="project" value="UniProtKB-SubCell"/>
</dbReference>
<dbReference type="PANTHER" id="PTHR17616:SF8">
    <property type="entry name" value="TRANSCRIPTIONAL COACTIVATOR YORKIE"/>
    <property type="match status" value="1"/>
</dbReference>
<evidence type="ECO:0000313" key="6">
    <source>
        <dbReference type="Proteomes" id="UP001233999"/>
    </source>
</evidence>
<dbReference type="Proteomes" id="UP001233999">
    <property type="component" value="Unassembled WGS sequence"/>
</dbReference>
<reference evidence="5" key="2">
    <citation type="submission" date="2023-05" db="EMBL/GenBank/DDBJ databases">
        <authorList>
            <person name="Fouks B."/>
        </authorList>
    </citation>
    <scope>NUCLEOTIDE SEQUENCE</scope>
    <source>
        <strain evidence="5">Stay&amp;Tobe</strain>
        <tissue evidence="5">Testes</tissue>
    </source>
</reference>
<evidence type="ECO:0000256" key="4">
    <source>
        <dbReference type="ARBA" id="ARBA00023242"/>
    </source>
</evidence>
<dbReference type="GO" id="GO:0005634">
    <property type="term" value="C:nucleus"/>
    <property type="evidence" value="ECO:0007669"/>
    <property type="project" value="UniProtKB-SubCell"/>
</dbReference>
<proteinExistence type="predicted"/>
<feature type="non-terminal residue" evidence="5">
    <location>
        <position position="194"/>
    </location>
</feature>
<dbReference type="PANTHER" id="PTHR17616">
    <property type="entry name" value="YES-ASSOCIATED PROTEIN YAP1 FAMILY MEMBER"/>
    <property type="match status" value="1"/>
</dbReference>
<sequence length="194" mass="21446">LQLQKSPGGTMMPGHGSSWIQPLSSKSLQACQQQLRLQSLQIERERLKLRQQEIMRQQEMMLRQTSTDLPPGANSAGMDPFLSGLTDHSRQESADSGLGMCNSYSLPHTPEDFLANMDDNMDGVSEGGNPADMTALDGPDISSLSDNIDSTDDLVPSLQLSEEFSSDILDDVQALINPNNRPDNHIHDSFKWYK</sequence>
<evidence type="ECO:0000313" key="5">
    <source>
        <dbReference type="EMBL" id="KAJ9576982.1"/>
    </source>
</evidence>
<dbReference type="InterPro" id="IPR051583">
    <property type="entry name" value="YAP1"/>
</dbReference>
<reference evidence="5" key="1">
    <citation type="journal article" date="2023" name="IScience">
        <title>Live-bearing cockroach genome reveals convergent evolutionary mechanisms linked to viviparity in insects and beyond.</title>
        <authorList>
            <person name="Fouks B."/>
            <person name="Harrison M.C."/>
            <person name="Mikhailova A.A."/>
            <person name="Marchal E."/>
            <person name="English S."/>
            <person name="Carruthers M."/>
            <person name="Jennings E.C."/>
            <person name="Chiamaka E.L."/>
            <person name="Frigard R.A."/>
            <person name="Pippel M."/>
            <person name="Attardo G.M."/>
            <person name="Benoit J.B."/>
            <person name="Bornberg-Bauer E."/>
            <person name="Tobe S.S."/>
        </authorList>
    </citation>
    <scope>NUCLEOTIDE SEQUENCE</scope>
    <source>
        <strain evidence="5">Stay&amp;Tobe</strain>
    </source>
</reference>
<dbReference type="AlphaFoldDB" id="A0AAD7ZAY9"/>
<keyword evidence="6" id="KW-1185">Reference proteome</keyword>
<evidence type="ECO:0000256" key="3">
    <source>
        <dbReference type="ARBA" id="ARBA00022490"/>
    </source>
</evidence>
<dbReference type="EMBL" id="JASPKZ010009381">
    <property type="protein sequence ID" value="KAJ9576982.1"/>
    <property type="molecule type" value="Genomic_DNA"/>
</dbReference>
<organism evidence="5 6">
    <name type="scientific">Diploptera punctata</name>
    <name type="common">Pacific beetle cockroach</name>
    <dbReference type="NCBI Taxonomy" id="6984"/>
    <lineage>
        <taxon>Eukaryota</taxon>
        <taxon>Metazoa</taxon>
        <taxon>Ecdysozoa</taxon>
        <taxon>Arthropoda</taxon>
        <taxon>Hexapoda</taxon>
        <taxon>Insecta</taxon>
        <taxon>Pterygota</taxon>
        <taxon>Neoptera</taxon>
        <taxon>Polyneoptera</taxon>
        <taxon>Dictyoptera</taxon>
        <taxon>Blattodea</taxon>
        <taxon>Blaberoidea</taxon>
        <taxon>Blaberidae</taxon>
        <taxon>Diplopterinae</taxon>
        <taxon>Diploptera</taxon>
    </lineage>
</organism>
<gene>
    <name evidence="5" type="ORF">L9F63_006419</name>
</gene>
<comment type="subcellular location">
    <subcellularLocation>
        <location evidence="2">Cytoplasm</location>
    </subcellularLocation>
    <subcellularLocation>
        <location evidence="1">Nucleus</location>
    </subcellularLocation>
</comment>
<dbReference type="GO" id="GO:0045944">
    <property type="term" value="P:positive regulation of transcription by RNA polymerase II"/>
    <property type="evidence" value="ECO:0007669"/>
    <property type="project" value="TreeGrafter"/>
</dbReference>
<evidence type="ECO:0008006" key="7">
    <source>
        <dbReference type="Google" id="ProtNLM"/>
    </source>
</evidence>
<name>A0AAD7ZAY9_DIPPU</name>
<evidence type="ECO:0000256" key="2">
    <source>
        <dbReference type="ARBA" id="ARBA00004496"/>
    </source>
</evidence>
<evidence type="ECO:0000256" key="1">
    <source>
        <dbReference type="ARBA" id="ARBA00004123"/>
    </source>
</evidence>
<feature type="non-terminal residue" evidence="5">
    <location>
        <position position="1"/>
    </location>
</feature>
<dbReference type="GO" id="GO:0003713">
    <property type="term" value="F:transcription coactivator activity"/>
    <property type="evidence" value="ECO:0007669"/>
    <property type="project" value="TreeGrafter"/>
</dbReference>
<keyword evidence="3" id="KW-0963">Cytoplasm</keyword>